<dbReference type="AlphaFoldDB" id="A0A0C5FQV7"/>
<evidence type="ECO:0000313" key="3">
    <source>
        <dbReference type="Proteomes" id="UP000032234"/>
    </source>
</evidence>
<organism evidence="2 3">
    <name type="scientific">Streptomyces cyaneogriseus subsp. noncyanogenus</name>
    <dbReference type="NCBI Taxonomy" id="477245"/>
    <lineage>
        <taxon>Bacteria</taxon>
        <taxon>Bacillati</taxon>
        <taxon>Actinomycetota</taxon>
        <taxon>Actinomycetes</taxon>
        <taxon>Kitasatosporales</taxon>
        <taxon>Streptomycetaceae</taxon>
        <taxon>Streptomyces</taxon>
    </lineage>
</organism>
<gene>
    <name evidence="2" type="ORF">TU94_13810</name>
</gene>
<sequence length="148" mass="16129">MSEPAGPTPPARPSRAALRVAHESYSFACMRCGHGWEQSFTVEHCLDAEGRKYIRHVADGRVVPSPLSRPTCGRCGNHLVRIMRAGRVASAHEAARRPERPVPAAPAGTGPTVPPPRTARAAAGTDKHHHHWHLSDLLHVLHLHRRAG</sequence>
<evidence type="ECO:0000256" key="1">
    <source>
        <dbReference type="SAM" id="MobiDB-lite"/>
    </source>
</evidence>
<dbReference type="EMBL" id="CP010849">
    <property type="protein sequence ID" value="AJP02397.1"/>
    <property type="molecule type" value="Genomic_DNA"/>
</dbReference>
<dbReference type="PATRIC" id="fig|477245.3.peg.2923"/>
<evidence type="ECO:0000313" key="2">
    <source>
        <dbReference type="EMBL" id="AJP02397.1"/>
    </source>
</evidence>
<name>A0A0C5FQV7_9ACTN</name>
<keyword evidence="3" id="KW-1185">Reference proteome</keyword>
<dbReference type="Proteomes" id="UP000032234">
    <property type="component" value="Chromosome"/>
</dbReference>
<dbReference type="HOGENOM" id="CLU_127146_0_0_11"/>
<feature type="region of interest" description="Disordered" evidence="1">
    <location>
        <begin position="90"/>
        <end position="124"/>
    </location>
</feature>
<reference evidence="2 3" key="1">
    <citation type="submission" date="2015-02" db="EMBL/GenBank/DDBJ databases">
        <title>Genome sequence of thermotolerant Streptomyces cyaneogriseus subsp. Noncyanogenus NMWT1, the producer of nematocidal antibiotics nemadectin.</title>
        <authorList>
            <person name="Wang H."/>
            <person name="Li C."/>
            <person name="Xiang W."/>
            <person name="Wang X."/>
        </authorList>
    </citation>
    <scope>NUCLEOTIDE SEQUENCE [LARGE SCALE GENOMIC DNA]</scope>
    <source>
        <strain evidence="2 3">NMWT 1</strain>
    </source>
</reference>
<dbReference type="RefSeq" id="WP_044382082.1">
    <property type="nucleotide sequence ID" value="NZ_CP010849.1"/>
</dbReference>
<evidence type="ECO:0008006" key="4">
    <source>
        <dbReference type="Google" id="ProtNLM"/>
    </source>
</evidence>
<dbReference type="OrthoDB" id="3872345at2"/>
<accession>A0A0C5FQV7</accession>
<dbReference type="STRING" id="477245.TU94_13810"/>
<dbReference type="KEGG" id="scw:TU94_13810"/>
<proteinExistence type="predicted"/>
<protein>
    <recommendedName>
        <fullName evidence="4">C2H2-type domain-containing protein</fullName>
    </recommendedName>
</protein>